<dbReference type="Proteomes" id="UP000035680">
    <property type="component" value="Unassembled WGS sequence"/>
</dbReference>
<reference evidence="1" key="1">
    <citation type="submission" date="2014-07" db="EMBL/GenBank/DDBJ databases">
        <authorList>
            <person name="Martin A.A"/>
            <person name="De Silva N."/>
        </authorList>
    </citation>
    <scope>NUCLEOTIDE SEQUENCE</scope>
</reference>
<evidence type="ECO:0000313" key="1">
    <source>
        <dbReference type="Proteomes" id="UP000035680"/>
    </source>
</evidence>
<dbReference type="WBParaSite" id="SVE_0292500.1">
    <property type="protein sequence ID" value="SVE_0292500.1"/>
    <property type="gene ID" value="SVE_0292500"/>
</dbReference>
<accession>A0A0K0F298</accession>
<organism evidence="1 2">
    <name type="scientific">Strongyloides venezuelensis</name>
    <name type="common">Threadworm</name>
    <dbReference type="NCBI Taxonomy" id="75913"/>
    <lineage>
        <taxon>Eukaryota</taxon>
        <taxon>Metazoa</taxon>
        <taxon>Ecdysozoa</taxon>
        <taxon>Nematoda</taxon>
        <taxon>Chromadorea</taxon>
        <taxon>Rhabditida</taxon>
        <taxon>Tylenchina</taxon>
        <taxon>Panagrolaimomorpha</taxon>
        <taxon>Strongyloidoidea</taxon>
        <taxon>Strongyloididae</taxon>
        <taxon>Strongyloides</taxon>
    </lineage>
</organism>
<reference evidence="2" key="2">
    <citation type="submission" date="2015-08" db="UniProtKB">
        <authorList>
            <consortium name="WormBaseParasite"/>
        </authorList>
    </citation>
    <scope>IDENTIFICATION</scope>
</reference>
<protein>
    <submittedName>
        <fullName evidence="2">Uncharacterized protein</fullName>
    </submittedName>
</protein>
<name>A0A0K0F298_STRVS</name>
<evidence type="ECO:0000313" key="2">
    <source>
        <dbReference type="WBParaSite" id="SVE_0292500.1"/>
    </source>
</evidence>
<keyword evidence="1" id="KW-1185">Reference proteome</keyword>
<sequence length="115" mass="13201">MYIIRRALNIDLFNSDEFVFPEEKNDFPFLSFKKTYVHDNISQSLSVASISSSSCNSTPHSKLFDVDNNYQDSKQLKSLDVISAIELRILSSENDKVEIETVKNFLEASKLELMK</sequence>
<dbReference type="AlphaFoldDB" id="A0A0K0F298"/>
<proteinExistence type="predicted"/>